<dbReference type="RefSeq" id="XP_020430023.1">
    <property type="nucleotide sequence ID" value="XM_020580190.1"/>
</dbReference>
<evidence type="ECO:0000313" key="2">
    <source>
        <dbReference type="EMBL" id="EFA77895.1"/>
    </source>
</evidence>
<keyword evidence="1" id="KW-0472">Membrane</keyword>
<dbReference type="Proteomes" id="UP000001396">
    <property type="component" value="Unassembled WGS sequence"/>
</dbReference>
<organism evidence="2 3">
    <name type="scientific">Heterostelium pallidum (strain ATCC 26659 / Pp 5 / PN500)</name>
    <name type="common">Cellular slime mold</name>
    <name type="synonym">Polysphondylium pallidum</name>
    <dbReference type="NCBI Taxonomy" id="670386"/>
    <lineage>
        <taxon>Eukaryota</taxon>
        <taxon>Amoebozoa</taxon>
        <taxon>Evosea</taxon>
        <taxon>Eumycetozoa</taxon>
        <taxon>Dictyostelia</taxon>
        <taxon>Acytosteliales</taxon>
        <taxon>Acytosteliaceae</taxon>
        <taxon>Heterostelium</taxon>
    </lineage>
</organism>
<comment type="caution">
    <text evidence="2">The sequence shown here is derived from an EMBL/GenBank/DDBJ whole genome shotgun (WGS) entry which is preliminary data.</text>
</comment>
<accession>D3BLG1</accession>
<dbReference type="EMBL" id="ADBJ01000039">
    <property type="protein sequence ID" value="EFA77895.1"/>
    <property type="molecule type" value="Genomic_DNA"/>
</dbReference>
<dbReference type="InParanoid" id="D3BLG1"/>
<keyword evidence="1" id="KW-0812">Transmembrane</keyword>
<feature type="transmembrane region" description="Helical" evidence="1">
    <location>
        <begin position="39"/>
        <end position="60"/>
    </location>
</feature>
<protein>
    <submittedName>
        <fullName evidence="2">Uncharacterized protein</fullName>
    </submittedName>
</protein>
<dbReference type="GeneID" id="31364870"/>
<keyword evidence="3" id="KW-1185">Reference proteome</keyword>
<evidence type="ECO:0000256" key="1">
    <source>
        <dbReference type="SAM" id="Phobius"/>
    </source>
</evidence>
<evidence type="ECO:0000313" key="3">
    <source>
        <dbReference type="Proteomes" id="UP000001396"/>
    </source>
</evidence>
<proteinExistence type="predicted"/>
<dbReference type="AlphaFoldDB" id="D3BLG1"/>
<gene>
    <name evidence="2" type="ORF">PPL_09395</name>
</gene>
<sequence>MNHITLNSLELSTLNRVRVCNINLSMNKTDSILSDDNPFYVLIPHFLFNHIIILFIRILITNQIGSKYLSKVSLMFNFWLFPDIIYQRYTMFHSNTVHSYLSTTTKDF</sequence>
<reference evidence="2 3" key="1">
    <citation type="journal article" date="2011" name="Genome Res.">
        <title>Phylogeny-wide analysis of social amoeba genomes highlights ancient origins for complex intercellular communication.</title>
        <authorList>
            <person name="Heidel A.J."/>
            <person name="Lawal H.M."/>
            <person name="Felder M."/>
            <person name="Schilde C."/>
            <person name="Helps N.R."/>
            <person name="Tunggal B."/>
            <person name="Rivero F."/>
            <person name="John U."/>
            <person name="Schleicher M."/>
            <person name="Eichinger L."/>
            <person name="Platzer M."/>
            <person name="Noegel A.A."/>
            <person name="Schaap P."/>
            <person name="Gloeckner G."/>
        </authorList>
    </citation>
    <scope>NUCLEOTIDE SEQUENCE [LARGE SCALE GENOMIC DNA]</scope>
    <source>
        <strain evidence="3">ATCC 26659 / Pp 5 / PN500</strain>
    </source>
</reference>
<name>D3BLG1_HETP5</name>
<keyword evidence="1" id="KW-1133">Transmembrane helix</keyword>